<proteinExistence type="predicted"/>
<protein>
    <submittedName>
        <fullName evidence="2">N,N-dimethylformamidase beta subunit</fullName>
        <ecNumber evidence="2">3.5.1.56</ecNumber>
    </submittedName>
</protein>
<reference evidence="2 3" key="1">
    <citation type="submission" date="2019-02" db="EMBL/GenBank/DDBJ databases">
        <title>Deep-cultivation of Planctomycetes and their phenomic and genomic characterization uncovers novel biology.</title>
        <authorList>
            <person name="Wiegand S."/>
            <person name="Jogler M."/>
            <person name="Boedeker C."/>
            <person name="Pinto D."/>
            <person name="Vollmers J."/>
            <person name="Rivas-Marin E."/>
            <person name="Kohn T."/>
            <person name="Peeters S.H."/>
            <person name="Heuer A."/>
            <person name="Rast P."/>
            <person name="Oberbeckmann S."/>
            <person name="Bunk B."/>
            <person name="Jeske O."/>
            <person name="Meyerdierks A."/>
            <person name="Storesund J.E."/>
            <person name="Kallscheuer N."/>
            <person name="Luecker S."/>
            <person name="Lage O.M."/>
            <person name="Pohl T."/>
            <person name="Merkel B.J."/>
            <person name="Hornburger P."/>
            <person name="Mueller R.-W."/>
            <person name="Bruemmer F."/>
            <person name="Labrenz M."/>
            <person name="Spormann A.M."/>
            <person name="Op den Camp H."/>
            <person name="Overmann J."/>
            <person name="Amann R."/>
            <person name="Jetten M.S.M."/>
            <person name="Mascher T."/>
            <person name="Medema M.H."/>
            <person name="Devos D.P."/>
            <person name="Kaster A.-K."/>
            <person name="Ovreas L."/>
            <person name="Rohde M."/>
            <person name="Galperin M.Y."/>
            <person name="Jogler C."/>
        </authorList>
    </citation>
    <scope>NUCLEOTIDE SEQUENCE [LARGE SCALE GENOMIC DNA]</scope>
    <source>
        <strain evidence="2 3">Pla85_3_4</strain>
    </source>
</reference>
<name>A0A518DNB2_9BACT</name>
<keyword evidence="2" id="KW-0378">Hydrolase</keyword>
<dbReference type="AlphaFoldDB" id="A0A518DNB2"/>
<dbReference type="RefSeq" id="WP_145050034.1">
    <property type="nucleotide sequence ID" value="NZ_CP036433.1"/>
</dbReference>
<dbReference type="OrthoDB" id="235808at2"/>
<dbReference type="EC" id="3.5.1.56" evidence="2"/>
<evidence type="ECO:0000259" key="1">
    <source>
        <dbReference type="Pfam" id="PF20254"/>
    </source>
</evidence>
<accession>A0A518DNB2</accession>
<feature type="domain" description="N,N-dimethylformamidase beta subunit-like C-terminal" evidence="1">
    <location>
        <begin position="167"/>
        <end position="508"/>
    </location>
</feature>
<keyword evidence="3" id="KW-1185">Reference proteome</keyword>
<gene>
    <name evidence="2" type="primary">dmfA2</name>
    <name evidence="2" type="ORF">Pla8534_11050</name>
</gene>
<dbReference type="InterPro" id="IPR046540">
    <property type="entry name" value="DMFA2_C"/>
</dbReference>
<dbReference type="Pfam" id="PF20254">
    <property type="entry name" value="DMFA2_C"/>
    <property type="match status" value="1"/>
</dbReference>
<dbReference type="GO" id="GO:0050116">
    <property type="term" value="F:N,N-dimethylformamidase activity"/>
    <property type="evidence" value="ECO:0007669"/>
    <property type="project" value="UniProtKB-EC"/>
</dbReference>
<organism evidence="2 3">
    <name type="scientific">Lignipirellula cremea</name>
    <dbReference type="NCBI Taxonomy" id="2528010"/>
    <lineage>
        <taxon>Bacteria</taxon>
        <taxon>Pseudomonadati</taxon>
        <taxon>Planctomycetota</taxon>
        <taxon>Planctomycetia</taxon>
        <taxon>Pirellulales</taxon>
        <taxon>Pirellulaceae</taxon>
        <taxon>Lignipirellula</taxon>
    </lineage>
</organism>
<dbReference type="Proteomes" id="UP000317648">
    <property type="component" value="Chromosome"/>
</dbReference>
<dbReference type="KEGG" id="lcre:Pla8534_11050"/>
<evidence type="ECO:0000313" key="2">
    <source>
        <dbReference type="EMBL" id="QDU93325.1"/>
    </source>
</evidence>
<dbReference type="EMBL" id="CP036433">
    <property type="protein sequence ID" value="QDU93325.1"/>
    <property type="molecule type" value="Genomic_DNA"/>
</dbReference>
<sequence>MLVGYVSDERYLAIADVLLEFTTAAGPVVARSTATGAVYADLPPGEYPVALVKTGYGAKRTTAAIAEGVPFLFRLLSDGLLGYAWPKWVRSGESSEFRVHADEAYQLSLWRYGLRKELVRPLGWFDEHGPRATVQITPDGDYTQTGVRWNHFGYASPHHKQYVAAPEASGLYYFHAETESGRFFSFPWIVAPSRPQAKIAVLASNISWNAYNNFGGRSNYIHPDQLPPTPTLNARQELKRYTDAQFSQYACRDYAPLSFERPEPICHIPQQTQATDPIAGRAACHLAPAEWRLLAWLEREKFAYDYYAETQLHFDALPLDDYQVLVLSTHPEYWSQKMYDAVKRWVQERGGRLVYLGGNGLNCDVEFLDEQTCIYRNEDERADSPAGRPYESRFHRRHESEANLLGVAYSPLGIMTAAPYQVIEDGHWVFAGTGLRRGDLFGRRSLHERIPGGASGHETDKITDSSPPNVRLLAQGMNPDQGGAQMILYPTDQGAVFSVGSICWPSSLLVDEAVSIITANVLHRFLEPRSGSLA</sequence>
<evidence type="ECO:0000313" key="3">
    <source>
        <dbReference type="Proteomes" id="UP000317648"/>
    </source>
</evidence>